<keyword evidence="4" id="KW-0732">Signal</keyword>
<comment type="caution">
    <text evidence="6">The sequence shown here is derived from an EMBL/GenBank/DDBJ whole genome shotgun (WGS) entry which is preliminary data.</text>
</comment>
<feature type="compositionally biased region" description="Basic and acidic residues" evidence="3">
    <location>
        <begin position="434"/>
        <end position="447"/>
    </location>
</feature>
<dbReference type="PANTHER" id="PTHR45632">
    <property type="entry name" value="LD33804P"/>
    <property type="match status" value="1"/>
</dbReference>
<feature type="chain" id="PRO_5001759087" description="Attractin/MKLN-like beta-propeller domain-containing protein" evidence="4">
    <location>
        <begin position="26"/>
        <end position="522"/>
    </location>
</feature>
<feature type="compositionally biased region" description="Basic and acidic residues" evidence="3">
    <location>
        <begin position="370"/>
        <end position="379"/>
    </location>
</feature>
<dbReference type="AlphaFoldDB" id="A0A081LAB0"/>
<dbReference type="Gene3D" id="2.120.10.80">
    <property type="entry name" value="Kelch-type beta propeller"/>
    <property type="match status" value="2"/>
</dbReference>
<protein>
    <recommendedName>
        <fullName evidence="5">Attractin/MKLN-like beta-propeller domain-containing protein</fullName>
    </recommendedName>
</protein>
<dbReference type="Proteomes" id="UP000028091">
    <property type="component" value="Unassembled WGS sequence"/>
</dbReference>
<dbReference type="eggNOG" id="COG3055">
    <property type="taxonomic scope" value="Bacteria"/>
</dbReference>
<accession>A0A081LAB0</accession>
<dbReference type="InterPro" id="IPR056737">
    <property type="entry name" value="Beta-prop_ATRN-MKLN-like"/>
</dbReference>
<gene>
    <name evidence="6" type="ORF">BA70_04030</name>
</gene>
<organism evidence="6 7">
    <name type="scientific">Bacillus zhangzhouensis</name>
    <dbReference type="NCBI Taxonomy" id="1178540"/>
    <lineage>
        <taxon>Bacteria</taxon>
        <taxon>Bacillati</taxon>
        <taxon>Bacillota</taxon>
        <taxon>Bacilli</taxon>
        <taxon>Bacillales</taxon>
        <taxon>Bacillaceae</taxon>
        <taxon>Bacillus</taxon>
    </lineage>
</organism>
<name>A0A081LAB0_9BACI</name>
<dbReference type="EMBL" id="JOTP01000012">
    <property type="protein sequence ID" value="KEP26186.1"/>
    <property type="molecule type" value="Genomic_DNA"/>
</dbReference>
<reference evidence="6 7" key="1">
    <citation type="submission" date="2012-09" db="EMBL/GenBank/DDBJ databases">
        <title>Genome Sequence of Bacillus sp. DW5-4.</title>
        <authorList>
            <person name="Lai Q."/>
            <person name="Liu Y."/>
            <person name="Shao Z."/>
        </authorList>
    </citation>
    <scope>NUCLEOTIDE SEQUENCE [LARGE SCALE GENOMIC DNA]</scope>
    <source>
        <strain evidence="6 7">DW5-4</strain>
    </source>
</reference>
<evidence type="ECO:0000256" key="3">
    <source>
        <dbReference type="SAM" id="MobiDB-lite"/>
    </source>
</evidence>
<dbReference type="RefSeq" id="WP_034322340.1">
    <property type="nucleotide sequence ID" value="NZ_JOTP01000012.1"/>
</dbReference>
<feature type="compositionally biased region" description="Basic and acidic residues" evidence="3">
    <location>
        <begin position="386"/>
        <end position="395"/>
    </location>
</feature>
<dbReference type="eggNOG" id="COG1388">
    <property type="taxonomic scope" value="Bacteria"/>
</dbReference>
<proteinExistence type="predicted"/>
<dbReference type="OrthoDB" id="1937631at2"/>
<feature type="compositionally biased region" description="Basic and acidic residues" evidence="3">
    <location>
        <begin position="418"/>
        <end position="427"/>
    </location>
</feature>
<feature type="compositionally biased region" description="Basic and acidic residues" evidence="3">
    <location>
        <begin position="346"/>
        <end position="363"/>
    </location>
</feature>
<dbReference type="SUPFAM" id="SSF50965">
    <property type="entry name" value="Galactose oxidase, central domain"/>
    <property type="match status" value="1"/>
</dbReference>
<keyword evidence="2" id="KW-0677">Repeat</keyword>
<dbReference type="Pfam" id="PF24981">
    <property type="entry name" value="Beta-prop_ATRN-LZTR1"/>
    <property type="match status" value="1"/>
</dbReference>
<evidence type="ECO:0000313" key="6">
    <source>
        <dbReference type="EMBL" id="KEP26186.1"/>
    </source>
</evidence>
<sequence>MKKRFLLFITVLLLMSIFSPFKANAANSIGWTKRADLPEERINAGVGVVDGKIYVFGGASEKNKLNNQTFMYDPKKDVWEEKASMPRYRTGGTYATVGKKIYLIGGINEDTKVAYNTIDIYDAELDQWAEEPIQIPRDPVFSTYSKGTLYAVEVNENIYIVSSKNSYKNNVYQYNTNSGEWKSLNSSGLPSRNGRAISAIDGKIYVAGGENSIGHSRERSLFQYDISTDKWSKLKDSDLTSYSFEPAYETYNGKFFVIGGQRTGDYSSEILNKVQIFNPEDGQFKNSAYDLPEGRVSAVAAIVDDQLYVIGGRNYSYYMGNFSAKSDYKSVISIPLSDLQIIEDEAKPGDGSTEEPKDQDGTKPGDGSMEEPKDQDGTKPGDGSSEEPKDQDGTKPGDGSMEEPKDQDGTKPGDGSMEEPKDQDGTKPGDGSTEEPKDQDGTKPGEETAKGILSITMINGLQKDYLLSMKEINDFLNWYKERSFGIGMNFYEINNEHNKGPFTSKKDYVVYQNILIFDIKQY</sequence>
<evidence type="ECO:0000256" key="2">
    <source>
        <dbReference type="ARBA" id="ARBA00022737"/>
    </source>
</evidence>
<dbReference type="InterPro" id="IPR011043">
    <property type="entry name" value="Gal_Oxase/kelch_b-propeller"/>
</dbReference>
<evidence type="ECO:0000256" key="4">
    <source>
        <dbReference type="SAM" id="SignalP"/>
    </source>
</evidence>
<keyword evidence="1" id="KW-0880">Kelch repeat</keyword>
<keyword evidence="7" id="KW-1185">Reference proteome</keyword>
<dbReference type="PANTHER" id="PTHR45632:SF3">
    <property type="entry name" value="KELCH-LIKE PROTEIN 32"/>
    <property type="match status" value="1"/>
</dbReference>
<feature type="signal peptide" evidence="4">
    <location>
        <begin position="1"/>
        <end position="25"/>
    </location>
</feature>
<dbReference type="eggNOG" id="COG5492">
    <property type="taxonomic scope" value="Bacteria"/>
</dbReference>
<evidence type="ECO:0000259" key="5">
    <source>
        <dbReference type="Pfam" id="PF24981"/>
    </source>
</evidence>
<dbReference type="SMART" id="SM00612">
    <property type="entry name" value="Kelch"/>
    <property type="match status" value="4"/>
</dbReference>
<dbReference type="InterPro" id="IPR015915">
    <property type="entry name" value="Kelch-typ_b-propeller"/>
</dbReference>
<dbReference type="InterPro" id="IPR006652">
    <property type="entry name" value="Kelch_1"/>
</dbReference>
<feature type="region of interest" description="Disordered" evidence="3">
    <location>
        <begin position="346"/>
        <end position="447"/>
    </location>
</feature>
<feature type="domain" description="Attractin/MKLN-like beta-propeller" evidence="5">
    <location>
        <begin position="53"/>
        <end position="314"/>
    </location>
</feature>
<evidence type="ECO:0000313" key="7">
    <source>
        <dbReference type="Proteomes" id="UP000028091"/>
    </source>
</evidence>
<feature type="compositionally biased region" description="Basic and acidic residues" evidence="3">
    <location>
        <begin position="402"/>
        <end position="411"/>
    </location>
</feature>
<evidence type="ECO:0000256" key="1">
    <source>
        <dbReference type="ARBA" id="ARBA00022441"/>
    </source>
</evidence>